<dbReference type="RefSeq" id="WP_086674252.1">
    <property type="nucleotide sequence ID" value="NZ_FNUJ01000002.1"/>
</dbReference>
<dbReference type="Pfam" id="PF00067">
    <property type="entry name" value="p450"/>
    <property type="match status" value="1"/>
</dbReference>
<evidence type="ECO:0000256" key="3">
    <source>
        <dbReference type="ARBA" id="ARBA00022617"/>
    </source>
</evidence>
<gene>
    <name evidence="10" type="ORF">SAMN05421837_102253</name>
</gene>
<organism evidence="10 11">
    <name type="scientific">Amycolatopsis pretoriensis</name>
    <dbReference type="NCBI Taxonomy" id="218821"/>
    <lineage>
        <taxon>Bacteria</taxon>
        <taxon>Bacillati</taxon>
        <taxon>Actinomycetota</taxon>
        <taxon>Actinomycetes</taxon>
        <taxon>Pseudonocardiales</taxon>
        <taxon>Pseudonocardiaceae</taxon>
        <taxon>Amycolatopsis</taxon>
    </lineage>
</organism>
<name>A0A1H5QDT8_9PSEU</name>
<dbReference type="InterPro" id="IPR017972">
    <property type="entry name" value="Cyt_P450_CS"/>
</dbReference>
<dbReference type="GO" id="GO:0016705">
    <property type="term" value="F:oxidoreductase activity, acting on paired donors, with incorporation or reduction of molecular oxygen"/>
    <property type="evidence" value="ECO:0007669"/>
    <property type="project" value="InterPro"/>
</dbReference>
<keyword evidence="6 9" id="KW-0408">Iron</keyword>
<keyword evidence="11" id="KW-1185">Reference proteome</keyword>
<evidence type="ECO:0000313" key="11">
    <source>
        <dbReference type="Proteomes" id="UP000198878"/>
    </source>
</evidence>
<dbReference type="Proteomes" id="UP000198878">
    <property type="component" value="Unassembled WGS sequence"/>
</dbReference>
<evidence type="ECO:0000256" key="9">
    <source>
        <dbReference type="RuleBase" id="RU000461"/>
    </source>
</evidence>
<dbReference type="Gene3D" id="1.10.630.10">
    <property type="entry name" value="Cytochrome P450"/>
    <property type="match status" value="1"/>
</dbReference>
<accession>A0A1H5QDT8</accession>
<dbReference type="SUPFAM" id="SSF48264">
    <property type="entry name" value="Cytochrome P450"/>
    <property type="match status" value="1"/>
</dbReference>
<proteinExistence type="inferred from homology"/>
<dbReference type="CDD" id="cd11030">
    <property type="entry name" value="CYP105-like"/>
    <property type="match status" value="1"/>
</dbReference>
<dbReference type="PANTHER" id="PTHR46696:SF1">
    <property type="entry name" value="CYTOCHROME P450 YJIB-RELATED"/>
    <property type="match status" value="1"/>
</dbReference>
<dbReference type="AlphaFoldDB" id="A0A1H5QDT8"/>
<dbReference type="GO" id="GO:0020037">
    <property type="term" value="F:heme binding"/>
    <property type="evidence" value="ECO:0007669"/>
    <property type="project" value="InterPro"/>
</dbReference>
<evidence type="ECO:0000256" key="4">
    <source>
        <dbReference type="ARBA" id="ARBA00022723"/>
    </source>
</evidence>
<dbReference type="PROSITE" id="PS00086">
    <property type="entry name" value="CYTOCHROME_P450"/>
    <property type="match status" value="1"/>
</dbReference>
<dbReference type="EMBL" id="FNUJ01000002">
    <property type="protein sequence ID" value="SEF23568.1"/>
    <property type="molecule type" value="Genomic_DNA"/>
</dbReference>
<reference evidence="11" key="1">
    <citation type="submission" date="2016-10" db="EMBL/GenBank/DDBJ databases">
        <authorList>
            <person name="Varghese N."/>
            <person name="Submissions S."/>
        </authorList>
    </citation>
    <scope>NUCLEOTIDE SEQUENCE [LARGE SCALE GENOMIC DNA]</scope>
    <source>
        <strain evidence="11">DSM 44654</strain>
    </source>
</reference>
<dbReference type="GO" id="GO:0004497">
    <property type="term" value="F:monooxygenase activity"/>
    <property type="evidence" value="ECO:0007669"/>
    <property type="project" value="UniProtKB-KW"/>
</dbReference>
<sequence length="401" mass="43894">MTSTAEIPEFPMTRAAGCPFDPPPAARVLQAEAPLARVRLWDGSTPWLVTRYAEQRSLLADPRVSADVTRPGYPSPAPLPKGGTGISFILMDNPEHARLRKMVTAPFTIRRTAALRPAVQQIVDEQLDRLLAGPKPVDLVEAFALPVPSLVICELLGVPYADHDFFQENSKLIIRRDAKPEERAAGHQALVGYLDRLMGEKLAAPADDLLSGLATRVHAGELSRTEAAQMGVLLLIAGHETTANMIALGTLALLEHPDQLALLRESDDPALVASAVEELLRYLNITHNGRRRLALEDIEIAGETIRAGEGLIMANDVANRDPAVFPDGDRLDLTRDAHRHVAFGFGVHQCLGQPLARLELQVVYSTLYRRIPTLALATEVERVPFKHDGSVYGVYELPVTW</sequence>
<dbReference type="InterPro" id="IPR001128">
    <property type="entry name" value="Cyt_P450"/>
</dbReference>
<comment type="pathway">
    <text evidence="1">Antibiotic biosynthesis; vancomycin biosynthesis.</text>
</comment>
<keyword evidence="3 9" id="KW-0349">Heme</keyword>
<dbReference type="InterPro" id="IPR002397">
    <property type="entry name" value="Cyt_P450_B"/>
</dbReference>
<dbReference type="PRINTS" id="PR00385">
    <property type="entry name" value="P450"/>
</dbReference>
<evidence type="ECO:0000256" key="1">
    <source>
        <dbReference type="ARBA" id="ARBA00004660"/>
    </source>
</evidence>
<evidence type="ECO:0000313" key="10">
    <source>
        <dbReference type="EMBL" id="SEF23568.1"/>
    </source>
</evidence>
<dbReference type="GO" id="GO:0005506">
    <property type="term" value="F:iron ion binding"/>
    <property type="evidence" value="ECO:0007669"/>
    <property type="project" value="InterPro"/>
</dbReference>
<keyword evidence="7 9" id="KW-0503">Monooxygenase</keyword>
<dbReference type="FunFam" id="1.10.630.10:FF:000018">
    <property type="entry name" value="Cytochrome P450 monooxygenase"/>
    <property type="match status" value="1"/>
</dbReference>
<dbReference type="PRINTS" id="PR00359">
    <property type="entry name" value="BP450"/>
</dbReference>
<keyword evidence="4 9" id="KW-0479">Metal-binding</keyword>
<evidence type="ECO:0000256" key="6">
    <source>
        <dbReference type="ARBA" id="ARBA00023004"/>
    </source>
</evidence>
<evidence type="ECO:0000256" key="7">
    <source>
        <dbReference type="ARBA" id="ARBA00023033"/>
    </source>
</evidence>
<dbReference type="InterPro" id="IPR036396">
    <property type="entry name" value="Cyt_P450_sf"/>
</dbReference>
<dbReference type="PANTHER" id="PTHR46696">
    <property type="entry name" value="P450, PUTATIVE (EUROFUNG)-RELATED"/>
    <property type="match status" value="1"/>
</dbReference>
<evidence type="ECO:0000256" key="8">
    <source>
        <dbReference type="ARBA" id="ARBA00055433"/>
    </source>
</evidence>
<comment type="function">
    <text evidence="8">Involved in the coupling of aromatic side chains of the heptapeptide of vancomycin.</text>
</comment>
<protein>
    <submittedName>
        <fullName evidence="10">Cytochrome P450</fullName>
    </submittedName>
</protein>
<evidence type="ECO:0000256" key="5">
    <source>
        <dbReference type="ARBA" id="ARBA00023002"/>
    </source>
</evidence>
<evidence type="ECO:0000256" key="2">
    <source>
        <dbReference type="ARBA" id="ARBA00010617"/>
    </source>
</evidence>
<keyword evidence="5 9" id="KW-0560">Oxidoreductase</keyword>
<comment type="similarity">
    <text evidence="2 9">Belongs to the cytochrome P450 family.</text>
</comment>
<dbReference type="STRING" id="218821.SAMN05421837_102253"/>
<dbReference type="OrthoDB" id="3664945at2"/>